<dbReference type="GO" id="GO:0005509">
    <property type="term" value="F:calcium ion binding"/>
    <property type="evidence" value="ECO:0007669"/>
    <property type="project" value="InterPro"/>
</dbReference>
<evidence type="ECO:0000256" key="2">
    <source>
        <dbReference type="ARBA" id="ARBA00022837"/>
    </source>
</evidence>
<feature type="region of interest" description="Disordered" evidence="3">
    <location>
        <begin position="45"/>
        <end position="73"/>
    </location>
</feature>
<gene>
    <name evidence="5" type="ORF">HPB52_019900</name>
</gene>
<reference evidence="5" key="1">
    <citation type="journal article" date="2020" name="Cell">
        <title>Large-Scale Comparative Analyses of Tick Genomes Elucidate Their Genetic Diversity and Vector Capacities.</title>
        <authorList>
            <consortium name="Tick Genome and Microbiome Consortium (TIGMIC)"/>
            <person name="Jia N."/>
            <person name="Wang J."/>
            <person name="Shi W."/>
            <person name="Du L."/>
            <person name="Sun Y."/>
            <person name="Zhan W."/>
            <person name="Jiang J.F."/>
            <person name="Wang Q."/>
            <person name="Zhang B."/>
            <person name="Ji P."/>
            <person name="Bell-Sakyi L."/>
            <person name="Cui X.M."/>
            <person name="Yuan T.T."/>
            <person name="Jiang B.G."/>
            <person name="Yang W.F."/>
            <person name="Lam T.T."/>
            <person name="Chang Q.C."/>
            <person name="Ding S.J."/>
            <person name="Wang X.J."/>
            <person name="Zhu J.G."/>
            <person name="Ruan X.D."/>
            <person name="Zhao L."/>
            <person name="Wei J.T."/>
            <person name="Ye R.Z."/>
            <person name="Que T.C."/>
            <person name="Du C.H."/>
            <person name="Zhou Y.H."/>
            <person name="Cheng J.X."/>
            <person name="Dai P.F."/>
            <person name="Guo W.B."/>
            <person name="Han X.H."/>
            <person name="Huang E.J."/>
            <person name="Li L.F."/>
            <person name="Wei W."/>
            <person name="Gao Y.C."/>
            <person name="Liu J.Z."/>
            <person name="Shao H.Z."/>
            <person name="Wang X."/>
            <person name="Wang C.C."/>
            <person name="Yang T.C."/>
            <person name="Huo Q.B."/>
            <person name="Li W."/>
            <person name="Chen H.Y."/>
            <person name="Chen S.E."/>
            <person name="Zhou L.G."/>
            <person name="Ni X.B."/>
            <person name="Tian J.H."/>
            <person name="Sheng Y."/>
            <person name="Liu T."/>
            <person name="Pan Y.S."/>
            <person name="Xia L.Y."/>
            <person name="Li J."/>
            <person name="Zhao F."/>
            <person name="Cao W.C."/>
        </authorList>
    </citation>
    <scope>NUCLEOTIDE SEQUENCE</scope>
    <source>
        <strain evidence="5">Rsan-2018</strain>
    </source>
</reference>
<dbReference type="Proteomes" id="UP000821837">
    <property type="component" value="Chromosome 3"/>
</dbReference>
<reference evidence="5" key="2">
    <citation type="submission" date="2021-09" db="EMBL/GenBank/DDBJ databases">
        <authorList>
            <person name="Jia N."/>
            <person name="Wang J."/>
            <person name="Shi W."/>
            <person name="Du L."/>
            <person name="Sun Y."/>
            <person name="Zhan W."/>
            <person name="Jiang J."/>
            <person name="Wang Q."/>
            <person name="Zhang B."/>
            <person name="Ji P."/>
            <person name="Sakyi L.B."/>
            <person name="Cui X."/>
            <person name="Yuan T."/>
            <person name="Jiang B."/>
            <person name="Yang W."/>
            <person name="Lam T.T.-Y."/>
            <person name="Chang Q."/>
            <person name="Ding S."/>
            <person name="Wang X."/>
            <person name="Zhu J."/>
            <person name="Ruan X."/>
            <person name="Zhao L."/>
            <person name="Wei J."/>
            <person name="Que T."/>
            <person name="Du C."/>
            <person name="Cheng J."/>
            <person name="Dai P."/>
            <person name="Han X."/>
            <person name="Huang E."/>
            <person name="Gao Y."/>
            <person name="Liu J."/>
            <person name="Shao H."/>
            <person name="Ye R."/>
            <person name="Li L."/>
            <person name="Wei W."/>
            <person name="Wang X."/>
            <person name="Wang C."/>
            <person name="Huo Q."/>
            <person name="Li W."/>
            <person name="Guo W."/>
            <person name="Chen H."/>
            <person name="Chen S."/>
            <person name="Zhou L."/>
            <person name="Zhou L."/>
            <person name="Ni X."/>
            <person name="Tian J."/>
            <person name="Zhou Y."/>
            <person name="Sheng Y."/>
            <person name="Liu T."/>
            <person name="Pan Y."/>
            <person name="Xia L."/>
            <person name="Li J."/>
            <person name="Zhao F."/>
            <person name="Cao W."/>
        </authorList>
    </citation>
    <scope>NUCLEOTIDE SEQUENCE</scope>
    <source>
        <strain evidence="5">Rsan-2018</strain>
        <tissue evidence="5">Larvae</tissue>
    </source>
</reference>
<sequence>MAATSDERLSPTSVKAGTQAPGSAGQLTACLSGEWASGLSDFTTAASDAKSGKGSSSNLDDTKVGKSSKTLSAEQLTDVEKTEAMKDTLAMACKLNATLSAEQVADVVHDVSKKAALAVVDKLNLLGSLGSSALEKEAALDTDKLDAKTSGSKVADSENAVSKKQGQAEKAEPRPALELNANLSDDRVAELKKVFEGYDAEGTGAIPVSKLGAVMRSLGYKLTESNLQDILGPVKRTIITFSEFITMMAKDVLAVNTEEEFKQVFKVFDHNGDGLVSCAELRYAMTNLGQKLSSEDVDAMIRVVDKDAKGKLTFDEFVTMVTSK</sequence>
<dbReference type="CDD" id="cd00051">
    <property type="entry name" value="EFh"/>
    <property type="match status" value="1"/>
</dbReference>
<evidence type="ECO:0000313" key="6">
    <source>
        <dbReference type="Proteomes" id="UP000821837"/>
    </source>
</evidence>
<evidence type="ECO:0000256" key="1">
    <source>
        <dbReference type="ARBA" id="ARBA00022737"/>
    </source>
</evidence>
<dbReference type="PROSITE" id="PS00018">
    <property type="entry name" value="EF_HAND_1"/>
    <property type="match status" value="1"/>
</dbReference>
<evidence type="ECO:0000256" key="3">
    <source>
        <dbReference type="SAM" id="MobiDB-lite"/>
    </source>
</evidence>
<comment type="caution">
    <text evidence="5">The sequence shown here is derived from an EMBL/GenBank/DDBJ whole genome shotgun (WGS) entry which is preliminary data.</text>
</comment>
<organism evidence="5 6">
    <name type="scientific">Rhipicephalus sanguineus</name>
    <name type="common">Brown dog tick</name>
    <name type="synonym">Ixodes sanguineus</name>
    <dbReference type="NCBI Taxonomy" id="34632"/>
    <lineage>
        <taxon>Eukaryota</taxon>
        <taxon>Metazoa</taxon>
        <taxon>Ecdysozoa</taxon>
        <taxon>Arthropoda</taxon>
        <taxon>Chelicerata</taxon>
        <taxon>Arachnida</taxon>
        <taxon>Acari</taxon>
        <taxon>Parasitiformes</taxon>
        <taxon>Ixodida</taxon>
        <taxon>Ixodoidea</taxon>
        <taxon>Ixodidae</taxon>
        <taxon>Rhipicephalinae</taxon>
        <taxon>Rhipicephalus</taxon>
        <taxon>Rhipicephalus</taxon>
    </lineage>
</organism>
<feature type="region of interest" description="Disordered" evidence="3">
    <location>
        <begin position="1"/>
        <end position="24"/>
    </location>
</feature>
<protein>
    <recommendedName>
        <fullName evidence="4">EF-hand domain-containing protein</fullName>
    </recommendedName>
</protein>
<feature type="domain" description="EF-hand" evidence="4">
    <location>
        <begin position="292"/>
        <end position="324"/>
    </location>
</feature>
<dbReference type="VEuPathDB" id="VectorBase:RSAN_049036"/>
<evidence type="ECO:0000313" key="5">
    <source>
        <dbReference type="EMBL" id="KAH7963177.1"/>
    </source>
</evidence>
<feature type="region of interest" description="Disordered" evidence="3">
    <location>
        <begin position="145"/>
        <end position="179"/>
    </location>
</feature>
<dbReference type="GO" id="GO:0016460">
    <property type="term" value="C:myosin II complex"/>
    <property type="evidence" value="ECO:0007669"/>
    <property type="project" value="TreeGrafter"/>
</dbReference>
<accession>A0A9D4T1S3</accession>
<evidence type="ECO:0000259" key="4">
    <source>
        <dbReference type="PROSITE" id="PS50222"/>
    </source>
</evidence>
<keyword evidence="1" id="KW-0677">Repeat</keyword>
<dbReference type="InterPro" id="IPR050230">
    <property type="entry name" value="CALM/Myosin/TropC-like"/>
</dbReference>
<dbReference type="SMART" id="SM00054">
    <property type="entry name" value="EFh"/>
    <property type="match status" value="3"/>
</dbReference>
<dbReference type="Pfam" id="PF13499">
    <property type="entry name" value="EF-hand_7"/>
    <property type="match status" value="1"/>
</dbReference>
<feature type="domain" description="EF-hand" evidence="4">
    <location>
        <begin position="186"/>
        <end position="221"/>
    </location>
</feature>
<feature type="domain" description="EF-hand" evidence="4">
    <location>
        <begin position="256"/>
        <end position="291"/>
    </location>
</feature>
<name>A0A9D4T1S3_RHISA</name>
<keyword evidence="6" id="KW-1185">Reference proteome</keyword>
<feature type="compositionally biased region" description="Basic and acidic residues" evidence="3">
    <location>
        <begin position="166"/>
        <end position="175"/>
    </location>
</feature>
<dbReference type="InterPro" id="IPR018247">
    <property type="entry name" value="EF_Hand_1_Ca_BS"/>
</dbReference>
<dbReference type="PANTHER" id="PTHR23048:SF0">
    <property type="entry name" value="CALMODULIN LIKE 3"/>
    <property type="match status" value="1"/>
</dbReference>
<dbReference type="SUPFAM" id="SSF47473">
    <property type="entry name" value="EF-hand"/>
    <property type="match status" value="1"/>
</dbReference>
<dbReference type="Gene3D" id="1.10.238.10">
    <property type="entry name" value="EF-hand"/>
    <property type="match status" value="2"/>
</dbReference>
<dbReference type="EMBL" id="JABSTV010001249">
    <property type="protein sequence ID" value="KAH7963177.1"/>
    <property type="molecule type" value="Genomic_DNA"/>
</dbReference>
<feature type="compositionally biased region" description="Low complexity" evidence="3">
    <location>
        <begin position="45"/>
        <end position="57"/>
    </location>
</feature>
<dbReference type="InterPro" id="IPR011992">
    <property type="entry name" value="EF-hand-dom_pair"/>
</dbReference>
<dbReference type="AlphaFoldDB" id="A0A9D4T1S3"/>
<dbReference type="FunFam" id="1.10.238.10:FF:000003">
    <property type="entry name" value="Calmodulin A"/>
    <property type="match status" value="1"/>
</dbReference>
<dbReference type="PROSITE" id="PS50222">
    <property type="entry name" value="EF_HAND_2"/>
    <property type="match status" value="3"/>
</dbReference>
<keyword evidence="2" id="KW-0106">Calcium</keyword>
<dbReference type="PANTHER" id="PTHR23048">
    <property type="entry name" value="MYOSIN LIGHT CHAIN 1, 3"/>
    <property type="match status" value="1"/>
</dbReference>
<proteinExistence type="predicted"/>
<dbReference type="InterPro" id="IPR002048">
    <property type="entry name" value="EF_hand_dom"/>
</dbReference>